<dbReference type="EMBL" id="KN838577">
    <property type="protein sequence ID" value="KIK03717.1"/>
    <property type="molecule type" value="Genomic_DNA"/>
</dbReference>
<organism evidence="2 3">
    <name type="scientific">Laccaria amethystina LaAM-08-1</name>
    <dbReference type="NCBI Taxonomy" id="1095629"/>
    <lineage>
        <taxon>Eukaryota</taxon>
        <taxon>Fungi</taxon>
        <taxon>Dikarya</taxon>
        <taxon>Basidiomycota</taxon>
        <taxon>Agaricomycotina</taxon>
        <taxon>Agaricomycetes</taxon>
        <taxon>Agaricomycetidae</taxon>
        <taxon>Agaricales</taxon>
        <taxon>Agaricineae</taxon>
        <taxon>Hydnangiaceae</taxon>
        <taxon>Laccaria</taxon>
    </lineage>
</organism>
<evidence type="ECO:0000313" key="2">
    <source>
        <dbReference type="EMBL" id="KIK03717.1"/>
    </source>
</evidence>
<dbReference type="HOGENOM" id="CLU_763060_0_0_1"/>
<name>A0A0C9Y117_9AGAR</name>
<evidence type="ECO:0000313" key="3">
    <source>
        <dbReference type="Proteomes" id="UP000054477"/>
    </source>
</evidence>
<keyword evidence="1" id="KW-1133">Transmembrane helix</keyword>
<dbReference type="Proteomes" id="UP000054477">
    <property type="component" value="Unassembled WGS sequence"/>
</dbReference>
<accession>A0A0C9Y117</accession>
<feature type="transmembrane region" description="Helical" evidence="1">
    <location>
        <begin position="7"/>
        <end position="28"/>
    </location>
</feature>
<dbReference type="AlphaFoldDB" id="A0A0C9Y117"/>
<dbReference type="OrthoDB" id="3217549at2759"/>
<protein>
    <recommendedName>
        <fullName evidence="4">F-box domain-containing protein</fullName>
    </recommendedName>
</protein>
<evidence type="ECO:0000256" key="1">
    <source>
        <dbReference type="SAM" id="Phobius"/>
    </source>
</evidence>
<reference evidence="2 3" key="1">
    <citation type="submission" date="2014-04" db="EMBL/GenBank/DDBJ databases">
        <authorList>
            <consortium name="DOE Joint Genome Institute"/>
            <person name="Kuo A."/>
            <person name="Kohler A."/>
            <person name="Nagy L.G."/>
            <person name="Floudas D."/>
            <person name="Copeland A."/>
            <person name="Barry K.W."/>
            <person name="Cichocki N."/>
            <person name="Veneault-Fourrey C."/>
            <person name="LaButti K."/>
            <person name="Lindquist E.A."/>
            <person name="Lipzen A."/>
            <person name="Lundell T."/>
            <person name="Morin E."/>
            <person name="Murat C."/>
            <person name="Sun H."/>
            <person name="Tunlid A."/>
            <person name="Henrissat B."/>
            <person name="Grigoriev I.V."/>
            <person name="Hibbett D.S."/>
            <person name="Martin F."/>
            <person name="Nordberg H.P."/>
            <person name="Cantor M.N."/>
            <person name="Hua S.X."/>
        </authorList>
    </citation>
    <scope>NUCLEOTIDE SEQUENCE [LARGE SCALE GENOMIC DNA]</scope>
    <source>
        <strain evidence="2 3">LaAM-08-1</strain>
    </source>
</reference>
<gene>
    <name evidence="2" type="ORF">K443DRAFT_131252</name>
</gene>
<sequence>MTITRNGFKLLPAFLHIGIWFILSGFGFRSKSQLLSLFLGGYPFGEVYSSPVRDILALFISHAHRWRVANLGLSGAVQDMFRDVPHGARSSLEFFDVAVRNWSTSSIDQLSLCLHSSPSLRRIAWVNSPQDYLPTSICWGQLTEVTLGCVQSSEDLFAILTECRDLAFLDVRYLGFTSPLPSEKYILLPNFWQLRLGHVADVARVLDGLLLPRLSESSIKLLQRSECQLKMFAYSQSDFDELQLVHALAIPVFSHVVDIPLAGPISDVTLNALSNENLQLLPSLEGAVFTDCHSSDGVLSSSVLSRLQTSSMIPCEPCSYSRDLQLKKRLQNEEVTIIVETSQPRNT</sequence>
<keyword evidence="1" id="KW-0812">Transmembrane</keyword>
<reference evidence="3" key="2">
    <citation type="submission" date="2015-01" db="EMBL/GenBank/DDBJ databases">
        <title>Evolutionary Origins and Diversification of the Mycorrhizal Mutualists.</title>
        <authorList>
            <consortium name="DOE Joint Genome Institute"/>
            <consortium name="Mycorrhizal Genomics Consortium"/>
            <person name="Kohler A."/>
            <person name="Kuo A."/>
            <person name="Nagy L.G."/>
            <person name="Floudas D."/>
            <person name="Copeland A."/>
            <person name="Barry K.W."/>
            <person name="Cichocki N."/>
            <person name="Veneault-Fourrey C."/>
            <person name="LaButti K."/>
            <person name="Lindquist E.A."/>
            <person name="Lipzen A."/>
            <person name="Lundell T."/>
            <person name="Morin E."/>
            <person name="Murat C."/>
            <person name="Riley R."/>
            <person name="Ohm R."/>
            <person name="Sun H."/>
            <person name="Tunlid A."/>
            <person name="Henrissat B."/>
            <person name="Grigoriev I.V."/>
            <person name="Hibbett D.S."/>
            <person name="Martin F."/>
        </authorList>
    </citation>
    <scope>NUCLEOTIDE SEQUENCE [LARGE SCALE GENOMIC DNA]</scope>
    <source>
        <strain evidence="3">LaAM-08-1</strain>
    </source>
</reference>
<keyword evidence="3" id="KW-1185">Reference proteome</keyword>
<keyword evidence="1" id="KW-0472">Membrane</keyword>
<evidence type="ECO:0008006" key="4">
    <source>
        <dbReference type="Google" id="ProtNLM"/>
    </source>
</evidence>
<proteinExistence type="predicted"/>